<reference evidence="7" key="1">
    <citation type="journal article" date="2015" name="BMC Genomics">
        <title>Draft genome of a commonly misdiagnosed multidrug resistant pathogen Candida auris.</title>
        <authorList>
            <person name="Chatterjee S."/>
            <person name="Alampalli S.V."/>
            <person name="Nageshan R.K."/>
            <person name="Chettiar S.T."/>
            <person name="Joshi S."/>
            <person name="Tatu U.S."/>
        </authorList>
    </citation>
    <scope>NUCLEOTIDE SEQUENCE [LARGE SCALE GENOMIC DNA]</scope>
    <source>
        <strain evidence="7">6684</strain>
    </source>
</reference>
<evidence type="ECO:0000256" key="1">
    <source>
        <dbReference type="ARBA" id="ARBA00001554"/>
    </source>
</evidence>
<organism evidence="6 7">
    <name type="scientific">Candidozyma auris</name>
    <name type="common">Yeast</name>
    <name type="synonym">Candida auris</name>
    <dbReference type="NCBI Taxonomy" id="498019"/>
    <lineage>
        <taxon>Eukaryota</taxon>
        <taxon>Fungi</taxon>
        <taxon>Dikarya</taxon>
        <taxon>Ascomycota</taxon>
        <taxon>Saccharomycotina</taxon>
        <taxon>Pichiomycetes</taxon>
        <taxon>Metschnikowiaceae</taxon>
        <taxon>Candidozyma</taxon>
    </lineage>
</organism>
<comment type="catalytic activity">
    <reaction evidence="1">
        <text>(4aS,6R)-4a-hydroxy-L-erythro-5,6,7,8-tetrahydrobiopterin = (6R)-L-erythro-6,7-dihydrobiopterin + H2O</text>
        <dbReference type="Rhea" id="RHEA:11920"/>
        <dbReference type="ChEBI" id="CHEBI:15377"/>
        <dbReference type="ChEBI" id="CHEBI:15642"/>
        <dbReference type="ChEBI" id="CHEBI:43120"/>
        <dbReference type="EC" id="4.2.1.96"/>
    </reaction>
</comment>
<proteinExistence type="inferred from homology"/>
<name>A0A0L0P797_CANAR</name>
<dbReference type="Pfam" id="PF01329">
    <property type="entry name" value="Pterin_4a"/>
    <property type="match status" value="1"/>
</dbReference>
<comment type="similarity">
    <text evidence="2">Belongs to the pterin-4-alpha-carbinolamine dehydratase family.</text>
</comment>
<gene>
    <name evidence="6" type="ORF">QG37_00488</name>
</gene>
<keyword evidence="4" id="KW-0456">Lyase</keyword>
<dbReference type="InterPro" id="IPR036428">
    <property type="entry name" value="PCD_sf"/>
</dbReference>
<sequence length="157" mass="17931">MRSSIRTFQKALDSAVIAEQLVHINKVTPPGNWKLILKAGADGQENTHLESDFKLKNFSKTWQFLNGIALAAHSQRHHPTITTTYNKVNLILTTHDVGDKVTHKDLRLALEIQRIHTEQIERESTKDANKSNFLEEARNLLDRTKASSIIDQLTRRQ</sequence>
<dbReference type="EC" id="4.2.1.96" evidence="3"/>
<evidence type="ECO:0000256" key="2">
    <source>
        <dbReference type="ARBA" id="ARBA00006472"/>
    </source>
</evidence>
<evidence type="ECO:0000256" key="4">
    <source>
        <dbReference type="ARBA" id="ARBA00023239"/>
    </source>
</evidence>
<dbReference type="Proteomes" id="UP000037122">
    <property type="component" value="Unassembled WGS sequence"/>
</dbReference>
<evidence type="ECO:0000313" key="7">
    <source>
        <dbReference type="Proteomes" id="UP000037122"/>
    </source>
</evidence>
<evidence type="ECO:0000256" key="5">
    <source>
        <dbReference type="ARBA" id="ARBA00030497"/>
    </source>
</evidence>
<dbReference type="EMBL" id="LGST01000004">
    <property type="protein sequence ID" value="KNE02238.1"/>
    <property type="molecule type" value="Genomic_DNA"/>
</dbReference>
<evidence type="ECO:0000313" key="6">
    <source>
        <dbReference type="EMBL" id="KNE02238.1"/>
    </source>
</evidence>
<dbReference type="SUPFAM" id="SSF55248">
    <property type="entry name" value="PCD-like"/>
    <property type="match status" value="1"/>
</dbReference>
<dbReference type="VEuPathDB" id="FungiDB:QG37_00488"/>
<dbReference type="PANTHER" id="PTHR12599:SF0">
    <property type="entry name" value="PTERIN-4-ALPHA-CARBINOLAMINE DEHYDRATASE"/>
    <property type="match status" value="1"/>
</dbReference>
<dbReference type="InterPro" id="IPR001533">
    <property type="entry name" value="Pterin_deHydtase"/>
</dbReference>
<dbReference type="PANTHER" id="PTHR12599">
    <property type="entry name" value="PTERIN-4-ALPHA-CARBINOLAMINE DEHYDRATASE"/>
    <property type="match status" value="1"/>
</dbReference>
<evidence type="ECO:0000256" key="3">
    <source>
        <dbReference type="ARBA" id="ARBA00013252"/>
    </source>
</evidence>
<dbReference type="GO" id="GO:0008124">
    <property type="term" value="F:4-alpha-hydroxytetrahydrobiopterin dehydratase activity"/>
    <property type="evidence" value="ECO:0007669"/>
    <property type="project" value="UniProtKB-EC"/>
</dbReference>
<protein>
    <recommendedName>
        <fullName evidence="3">4a-hydroxytetrahydrobiopterin dehydratase</fullName>
        <ecNumber evidence="3">4.2.1.96</ecNumber>
    </recommendedName>
    <alternativeName>
        <fullName evidence="5">4-alpha-hydroxy-tetrahydropterin dehydratase</fullName>
    </alternativeName>
</protein>
<accession>A0A0L0P797</accession>
<dbReference type="GO" id="GO:0006729">
    <property type="term" value="P:tetrahydrobiopterin biosynthetic process"/>
    <property type="evidence" value="ECO:0007669"/>
    <property type="project" value="InterPro"/>
</dbReference>
<comment type="caution">
    <text evidence="6">The sequence shown here is derived from an EMBL/GenBank/DDBJ whole genome shotgun (WGS) entry which is preliminary data.</text>
</comment>
<dbReference type="CDD" id="cd00488">
    <property type="entry name" value="PCD_DCoH"/>
    <property type="match status" value="1"/>
</dbReference>
<dbReference type="Gene3D" id="3.30.1360.20">
    <property type="entry name" value="Transcriptional coactivator/pterin dehydratase"/>
    <property type="match status" value="1"/>
</dbReference>
<dbReference type="AlphaFoldDB" id="A0A0L0P797"/>